<dbReference type="Proteomes" id="UP000744980">
    <property type="component" value="Unassembled WGS sequence"/>
</dbReference>
<proteinExistence type="predicted"/>
<organism evidence="2 3">
    <name type="scientific">Ensifer canadensis</name>
    <dbReference type="NCBI Taxonomy" id="555315"/>
    <lineage>
        <taxon>Bacteria</taxon>
        <taxon>Pseudomonadati</taxon>
        <taxon>Pseudomonadota</taxon>
        <taxon>Alphaproteobacteria</taxon>
        <taxon>Hyphomicrobiales</taxon>
        <taxon>Rhizobiaceae</taxon>
        <taxon>Sinorhizobium/Ensifer group</taxon>
        <taxon>Ensifer</taxon>
    </lineage>
</organism>
<sequence length="111" mass="11728">MLKISSGGLEKSGKHGGQSVAALVLHASGAILRGCIQLVKFIILIISKVESIGLLPSHWHLLPIDEEANACISERQMQTMRLATGPKKKGAVGRQLPEMVVRQGTPGSPGP</sequence>
<comment type="caution">
    <text evidence="2">The sequence shown here is derived from an EMBL/GenBank/DDBJ whole genome shotgun (WGS) entry which is preliminary data.</text>
</comment>
<name>A0AAW4FJG4_9HYPH</name>
<accession>A0AAW4FJG4</accession>
<dbReference type="AlphaFoldDB" id="A0AAW4FJG4"/>
<keyword evidence="3" id="KW-1185">Reference proteome</keyword>
<evidence type="ECO:0000313" key="3">
    <source>
        <dbReference type="Proteomes" id="UP000744980"/>
    </source>
</evidence>
<dbReference type="RefSeq" id="WP_203527568.1">
    <property type="nucleotide sequence ID" value="NZ_CP083374.1"/>
</dbReference>
<protein>
    <submittedName>
        <fullName evidence="2">Uncharacterized protein</fullName>
    </submittedName>
</protein>
<reference evidence="2 3" key="1">
    <citation type="submission" date="2020-01" db="EMBL/GenBank/DDBJ databases">
        <title>Draft genome assembly of Ensifer adhaerens T173.</title>
        <authorList>
            <person name="Craig J.E."/>
            <person name="Stinchcombe J.R."/>
        </authorList>
    </citation>
    <scope>NUCLEOTIDE SEQUENCE [LARGE SCALE GENOMIC DNA]</scope>
    <source>
        <strain evidence="2 3">T173</strain>
    </source>
</reference>
<evidence type="ECO:0000313" key="2">
    <source>
        <dbReference type="EMBL" id="MBM3090640.1"/>
    </source>
</evidence>
<dbReference type="EMBL" id="WXFA01000003">
    <property type="protein sequence ID" value="MBM3090640.1"/>
    <property type="molecule type" value="Genomic_DNA"/>
</dbReference>
<feature type="region of interest" description="Disordered" evidence="1">
    <location>
        <begin position="85"/>
        <end position="111"/>
    </location>
</feature>
<evidence type="ECO:0000256" key="1">
    <source>
        <dbReference type="SAM" id="MobiDB-lite"/>
    </source>
</evidence>
<gene>
    <name evidence="2" type="ORF">GFB56_07415</name>
</gene>